<evidence type="ECO:0000256" key="7">
    <source>
        <dbReference type="ARBA" id="ARBA00023116"/>
    </source>
</evidence>
<dbReference type="Pfam" id="PF00317">
    <property type="entry name" value="Ribonuc_red_lgN"/>
    <property type="match status" value="1"/>
</dbReference>
<comment type="catalytic activity">
    <reaction evidence="9">
        <text>a 2'-deoxyribonucleoside 5'-diphosphate + [thioredoxin]-disulfide + H2O = a ribonucleoside 5'-diphosphate + [thioredoxin]-dithiol</text>
        <dbReference type="Rhea" id="RHEA:23252"/>
        <dbReference type="Rhea" id="RHEA-COMP:10698"/>
        <dbReference type="Rhea" id="RHEA-COMP:10700"/>
        <dbReference type="ChEBI" id="CHEBI:15377"/>
        <dbReference type="ChEBI" id="CHEBI:29950"/>
        <dbReference type="ChEBI" id="CHEBI:50058"/>
        <dbReference type="ChEBI" id="CHEBI:57930"/>
        <dbReference type="ChEBI" id="CHEBI:73316"/>
        <dbReference type="EC" id="1.17.4.1"/>
    </reaction>
</comment>
<organism evidence="11 12">
    <name type="scientific">Klebsiella phage GZ8</name>
    <dbReference type="NCBI Taxonomy" id="2972533"/>
    <lineage>
        <taxon>Viruses</taxon>
        <taxon>Duplodnaviria</taxon>
        <taxon>Heunggongvirae</taxon>
        <taxon>Uroviricota</taxon>
        <taxon>Caudoviricetes</taxon>
        <taxon>Demerecviridae</taxon>
        <taxon>Sugarlandvirus</taxon>
        <taxon>Sugarlandvirus GZ8</taxon>
    </lineage>
</organism>
<dbReference type="Gene3D" id="1.10.1650.20">
    <property type="match status" value="1"/>
</dbReference>
<evidence type="ECO:0000256" key="9">
    <source>
        <dbReference type="RuleBase" id="RU003410"/>
    </source>
</evidence>
<dbReference type="InterPro" id="IPR000788">
    <property type="entry name" value="RNR_lg_C"/>
</dbReference>
<dbReference type="Proteomes" id="UP001058456">
    <property type="component" value="Segment"/>
</dbReference>
<dbReference type="Gene3D" id="3.20.70.20">
    <property type="match status" value="1"/>
</dbReference>
<evidence type="ECO:0000256" key="6">
    <source>
        <dbReference type="ARBA" id="ARBA00023002"/>
    </source>
</evidence>
<evidence type="ECO:0000256" key="2">
    <source>
        <dbReference type="ARBA" id="ARBA00012274"/>
    </source>
</evidence>
<keyword evidence="5 8" id="KW-0067">ATP-binding</keyword>
<evidence type="ECO:0000313" key="11">
    <source>
        <dbReference type="EMBL" id="UVD42243.1"/>
    </source>
</evidence>
<feature type="domain" description="ATP-cone" evidence="10">
    <location>
        <begin position="26"/>
        <end position="115"/>
    </location>
</feature>
<dbReference type="EC" id="1.17.4.1" evidence="2 9"/>
<evidence type="ECO:0000256" key="3">
    <source>
        <dbReference type="ARBA" id="ARBA00022533"/>
    </source>
</evidence>
<dbReference type="SUPFAM" id="SSF51998">
    <property type="entry name" value="PFL-like glycyl radical enzymes"/>
    <property type="match status" value="1"/>
</dbReference>
<dbReference type="InterPro" id="IPR008926">
    <property type="entry name" value="RNR_R1-su_N"/>
</dbReference>
<keyword evidence="12" id="KW-1185">Reference proteome</keyword>
<dbReference type="InterPro" id="IPR039718">
    <property type="entry name" value="Rrm1"/>
</dbReference>
<dbReference type="InterPro" id="IPR013346">
    <property type="entry name" value="NrdE_NrdA_C"/>
</dbReference>
<dbReference type="PRINTS" id="PR01183">
    <property type="entry name" value="RIBORDTASEM1"/>
</dbReference>
<dbReference type="GO" id="GO:0004748">
    <property type="term" value="F:ribonucleoside-diphosphate reductase activity, thioredoxin disulfide as acceptor"/>
    <property type="evidence" value="ECO:0007669"/>
    <property type="project" value="UniProtKB-EC"/>
</dbReference>
<comment type="similarity">
    <text evidence="1 9">Belongs to the ribonucleoside diphosphate reductase large chain family.</text>
</comment>
<comment type="function">
    <text evidence="9">Provides the precursors necessary for DNA synthesis. Catalyzes the biosynthesis of deoxyribonucleotides from the corresponding ribonucleotides.</text>
</comment>
<dbReference type="GO" id="GO:0005524">
    <property type="term" value="F:ATP binding"/>
    <property type="evidence" value="ECO:0007669"/>
    <property type="project" value="UniProtKB-UniRule"/>
</dbReference>
<evidence type="ECO:0000256" key="1">
    <source>
        <dbReference type="ARBA" id="ARBA00010406"/>
    </source>
</evidence>
<proteinExistence type="inferred from homology"/>
<keyword evidence="6 9" id="KW-0560">Oxidoreductase</keyword>
<dbReference type="InterPro" id="IPR005144">
    <property type="entry name" value="ATP-cone_dom"/>
</dbReference>
<dbReference type="GO" id="GO:0009263">
    <property type="term" value="P:deoxyribonucleotide biosynthetic process"/>
    <property type="evidence" value="ECO:0007669"/>
    <property type="project" value="UniProtKB-KW"/>
</dbReference>
<evidence type="ECO:0000256" key="4">
    <source>
        <dbReference type="ARBA" id="ARBA00022741"/>
    </source>
</evidence>
<evidence type="ECO:0000256" key="8">
    <source>
        <dbReference type="PROSITE-ProRule" id="PRU00492"/>
    </source>
</evidence>
<dbReference type="PROSITE" id="PS00089">
    <property type="entry name" value="RIBORED_LARGE"/>
    <property type="match status" value="1"/>
</dbReference>
<reference evidence="11 12" key="1">
    <citation type="submission" date="2022-08" db="EMBL/GenBank/DDBJ databases">
        <title>Potential of phage cocktail in the treatment of multidrug-resistant Klebsiella pneumoniae pulmonary infection in mice.</title>
        <authorList>
            <person name="Gou Z."/>
            <person name="Lu S."/>
            <person name="Sun F."/>
            <person name="Xia P."/>
        </authorList>
    </citation>
    <scope>NUCLEOTIDE SEQUENCE [LARGE SCALE GENOMIC DNA]</scope>
</reference>
<sequence length="794" mass="89851">MAENKVEYFLNPDNLQKELPMTQRIEYVIKRDGTKEPFMAQKLNDWAKYIGIRSDVPWSPVAVAAVKNLPKGDVHSDDLQTMLIKSAESMIERDHRYDRFALELRLAQLRKNLFDSYTPPSLRFFHDHMVELGAWEDMSGWISDDQFEALNEVIDHSRDELFTNAGLKQFMDKYSRRNIYTEEIYETPQFAYMGMAMAMLSQPHWSMLDAIDLYNALSLQKINVPTPPLVGLRSADRGFASCCLVDGTDTLDSIDAAEHVVFKMVAARAGIGYHLESRSIADPVRKGAFPHSGKLPYYRHIDRSVKANTQQSRGGSATVYTAFFDPEIIQVMEAKSNRSPDEKKIDKMDYNLKFNSILLKRFLRKENITLMSFLYAPEVYAAFDSGDVAEFERLYIAAEKRLAGVTKRGFKGEVLPVAPVIPAAELIEFWKTVRMETGRLYTMDAGEVNRNSRYKDPVRMSNLCVEIVQPTFPIPHVVDLYRTDEELDKMDVSEYGEVSLCNLGGFALGRIKTLEEWEKISYILLKFVDTIIEIQHYPFPAMKYTALRRRNVGIGLMNAAGAMAAEGLAFEGEEARNWIHREAEKASFFLHKASVRLAKEVGPCEWFHRTHTSDGTLLIDTYKKTVDDLVSVGLEMDWESLREEIKTHGMRNSVLTASMPGESSSVLIGVTNAVEPPRSAVTIKTSGVNKVITVAPGLDDWDTMQSYKYAFDIDRTEHIKWLAVLQKFTDQAISANLYYDFNKYPGGIIPGTEIIKDLLNSTKYGIKNLYYANFDVDTGGSAAEQGCSSGGCTL</sequence>
<dbReference type="NCBIfam" id="TIGR02506">
    <property type="entry name" value="NrdE_NrdA"/>
    <property type="match status" value="1"/>
</dbReference>
<protein>
    <recommendedName>
        <fullName evidence="2 9">Ribonucleoside-diphosphate reductase</fullName>
        <ecNumber evidence="2 9">1.17.4.1</ecNumber>
    </recommendedName>
</protein>
<name>A0A976SW73_9CAUD</name>
<dbReference type="PANTHER" id="PTHR11573:SF6">
    <property type="entry name" value="RIBONUCLEOSIDE-DIPHOSPHATE REDUCTASE LARGE SUBUNIT"/>
    <property type="match status" value="1"/>
</dbReference>
<dbReference type="PANTHER" id="PTHR11573">
    <property type="entry name" value="RIBONUCLEOSIDE-DIPHOSPHATE REDUCTASE LARGE CHAIN"/>
    <property type="match status" value="1"/>
</dbReference>
<evidence type="ECO:0000259" key="10">
    <source>
        <dbReference type="PROSITE" id="PS51161"/>
    </source>
</evidence>
<dbReference type="SUPFAM" id="SSF48168">
    <property type="entry name" value="R1 subunit of ribonucleotide reductase, N-terminal domain"/>
    <property type="match status" value="1"/>
</dbReference>
<keyword evidence="4 8" id="KW-0547">Nucleotide-binding</keyword>
<dbReference type="PROSITE" id="PS51161">
    <property type="entry name" value="ATP_CONE"/>
    <property type="match status" value="1"/>
</dbReference>
<keyword evidence="3" id="KW-0021">Allosteric enzyme</keyword>
<evidence type="ECO:0000256" key="5">
    <source>
        <dbReference type="ARBA" id="ARBA00022840"/>
    </source>
</evidence>
<dbReference type="InterPro" id="IPR013509">
    <property type="entry name" value="RNR_lsu_N"/>
</dbReference>
<evidence type="ECO:0000313" key="12">
    <source>
        <dbReference type="Proteomes" id="UP001058456"/>
    </source>
</evidence>
<accession>A0A976SW73</accession>
<dbReference type="Pfam" id="PF02867">
    <property type="entry name" value="Ribonuc_red_lgC"/>
    <property type="match status" value="1"/>
</dbReference>
<keyword evidence="7 9" id="KW-0215">Deoxyribonucleotide synthesis</keyword>
<dbReference type="EMBL" id="OP171943">
    <property type="protein sequence ID" value="UVD42243.1"/>
    <property type="molecule type" value="Genomic_DNA"/>
</dbReference>